<keyword evidence="7" id="KW-0998">Cell outer membrane</keyword>
<dbReference type="GO" id="GO:0015562">
    <property type="term" value="F:efflux transmembrane transporter activity"/>
    <property type="evidence" value="ECO:0007669"/>
    <property type="project" value="InterPro"/>
</dbReference>
<reference evidence="10" key="2">
    <citation type="submission" date="2020-09" db="EMBL/GenBank/DDBJ databases">
        <authorList>
            <person name="Sun Q."/>
            <person name="Kim S."/>
        </authorList>
    </citation>
    <scope>NUCLEOTIDE SEQUENCE</scope>
    <source>
        <strain evidence="10">KCTC 12368</strain>
    </source>
</reference>
<dbReference type="EMBL" id="BMWX01000007">
    <property type="protein sequence ID" value="GGZ37731.1"/>
    <property type="molecule type" value="Genomic_DNA"/>
</dbReference>
<keyword evidence="3" id="KW-0813">Transport</keyword>
<keyword evidence="4" id="KW-1134">Transmembrane beta strand</keyword>
<dbReference type="Pfam" id="PF02321">
    <property type="entry name" value="OEP"/>
    <property type="match status" value="2"/>
</dbReference>
<evidence type="ECO:0000256" key="9">
    <source>
        <dbReference type="SAM" id="SignalP"/>
    </source>
</evidence>
<sequence>MELKTKFSLIGMLLACFLFSQVSAQEVLEFTLEESVQYALENNADAKNALLETFASKASVGEQVAQGLPQINGGFDFTKNVAIPVMFLPNEGPFADPDNPSDVIPIQFGVNYQSGISVTVTQMIFDGSYFVGLKAAKTVRQLSEFDREKTENDVIEDVKKAFYTVLVNHDRMELAEANLARIDSLLQETTALHEEGFAEKIDVSRVKVQYNNMSTELDKINAAFDISKQLLKVQMGLPLAYEMKITQTLRDLNKPEEIKELLENPGYRRVEVDQLQTNWDLVRLDLKNNTAQYLPSLDANFTYQRSGAGQEFNSVWDGANWYTGAFVGVTLSVPIFDGLAKAKRIQQNRIQLQQIENQRVMLDENIEVERYQAKTTLQNNLRTLEVQRENMDLATEVYTISRIKYSEGVGTNLEVVEADSDLKEAEINYYTALYDALIAKVDLEKALGILR</sequence>
<evidence type="ECO:0000256" key="8">
    <source>
        <dbReference type="SAM" id="Coils"/>
    </source>
</evidence>
<evidence type="ECO:0000256" key="1">
    <source>
        <dbReference type="ARBA" id="ARBA00004442"/>
    </source>
</evidence>
<comment type="caution">
    <text evidence="10">The sequence shown here is derived from an EMBL/GenBank/DDBJ whole genome shotgun (WGS) entry which is preliminary data.</text>
</comment>
<dbReference type="InterPro" id="IPR051906">
    <property type="entry name" value="TolC-like"/>
</dbReference>
<dbReference type="PANTHER" id="PTHR30026:SF20">
    <property type="entry name" value="OUTER MEMBRANE PROTEIN TOLC"/>
    <property type="match status" value="1"/>
</dbReference>
<name>A0A918QAK0_9BACT</name>
<keyword evidence="5" id="KW-0812">Transmembrane</keyword>
<dbReference type="RefSeq" id="WP_018475749.1">
    <property type="nucleotide sequence ID" value="NZ_BMWX01000007.1"/>
</dbReference>
<dbReference type="AlphaFoldDB" id="A0A918QAK0"/>
<feature type="chain" id="PRO_5037311849" evidence="9">
    <location>
        <begin position="25"/>
        <end position="451"/>
    </location>
</feature>
<dbReference type="SUPFAM" id="SSF56954">
    <property type="entry name" value="Outer membrane efflux proteins (OEP)"/>
    <property type="match status" value="1"/>
</dbReference>
<dbReference type="PANTHER" id="PTHR30026">
    <property type="entry name" value="OUTER MEMBRANE PROTEIN TOLC"/>
    <property type="match status" value="1"/>
</dbReference>
<organism evidence="10 11">
    <name type="scientific">Echinicola pacifica</name>
    <dbReference type="NCBI Taxonomy" id="346377"/>
    <lineage>
        <taxon>Bacteria</taxon>
        <taxon>Pseudomonadati</taxon>
        <taxon>Bacteroidota</taxon>
        <taxon>Cytophagia</taxon>
        <taxon>Cytophagales</taxon>
        <taxon>Cyclobacteriaceae</taxon>
        <taxon>Echinicola</taxon>
    </lineage>
</organism>
<evidence type="ECO:0000256" key="6">
    <source>
        <dbReference type="ARBA" id="ARBA00023136"/>
    </source>
</evidence>
<feature type="signal peptide" evidence="9">
    <location>
        <begin position="1"/>
        <end position="24"/>
    </location>
</feature>
<accession>A0A918QAK0</accession>
<reference evidence="10" key="1">
    <citation type="journal article" date="2014" name="Int. J. Syst. Evol. Microbiol.">
        <title>Complete genome sequence of Corynebacterium casei LMG S-19264T (=DSM 44701T), isolated from a smear-ripened cheese.</title>
        <authorList>
            <consortium name="US DOE Joint Genome Institute (JGI-PGF)"/>
            <person name="Walter F."/>
            <person name="Albersmeier A."/>
            <person name="Kalinowski J."/>
            <person name="Ruckert C."/>
        </authorList>
    </citation>
    <scope>NUCLEOTIDE SEQUENCE</scope>
    <source>
        <strain evidence="10">KCTC 12368</strain>
    </source>
</reference>
<keyword evidence="8" id="KW-0175">Coiled coil</keyword>
<evidence type="ECO:0000256" key="7">
    <source>
        <dbReference type="ARBA" id="ARBA00023237"/>
    </source>
</evidence>
<evidence type="ECO:0000313" key="10">
    <source>
        <dbReference type="EMBL" id="GGZ37731.1"/>
    </source>
</evidence>
<evidence type="ECO:0000256" key="4">
    <source>
        <dbReference type="ARBA" id="ARBA00022452"/>
    </source>
</evidence>
<dbReference type="Gene3D" id="1.20.1600.10">
    <property type="entry name" value="Outer membrane efflux proteins (OEP)"/>
    <property type="match status" value="1"/>
</dbReference>
<feature type="coiled-coil region" evidence="8">
    <location>
        <begin position="345"/>
        <end position="394"/>
    </location>
</feature>
<comment type="similarity">
    <text evidence="2">Belongs to the outer membrane factor (OMF) (TC 1.B.17) family.</text>
</comment>
<dbReference type="InterPro" id="IPR003423">
    <property type="entry name" value="OMP_efflux"/>
</dbReference>
<dbReference type="GO" id="GO:1990281">
    <property type="term" value="C:efflux pump complex"/>
    <property type="evidence" value="ECO:0007669"/>
    <property type="project" value="TreeGrafter"/>
</dbReference>
<keyword evidence="9" id="KW-0732">Signal</keyword>
<evidence type="ECO:0000256" key="3">
    <source>
        <dbReference type="ARBA" id="ARBA00022448"/>
    </source>
</evidence>
<dbReference type="Proteomes" id="UP000619457">
    <property type="component" value="Unassembled WGS sequence"/>
</dbReference>
<evidence type="ECO:0000313" key="11">
    <source>
        <dbReference type="Proteomes" id="UP000619457"/>
    </source>
</evidence>
<keyword evidence="6" id="KW-0472">Membrane</keyword>
<evidence type="ECO:0000256" key="2">
    <source>
        <dbReference type="ARBA" id="ARBA00007613"/>
    </source>
</evidence>
<gene>
    <name evidence="10" type="ORF">GCM10007049_33710</name>
</gene>
<evidence type="ECO:0000256" key="5">
    <source>
        <dbReference type="ARBA" id="ARBA00022692"/>
    </source>
</evidence>
<proteinExistence type="inferred from homology"/>
<comment type="subcellular location">
    <subcellularLocation>
        <location evidence="1">Cell outer membrane</location>
    </subcellularLocation>
</comment>
<dbReference type="GO" id="GO:0009279">
    <property type="term" value="C:cell outer membrane"/>
    <property type="evidence" value="ECO:0007669"/>
    <property type="project" value="UniProtKB-SubCell"/>
</dbReference>
<dbReference type="GO" id="GO:0015288">
    <property type="term" value="F:porin activity"/>
    <property type="evidence" value="ECO:0007669"/>
    <property type="project" value="TreeGrafter"/>
</dbReference>
<keyword evidence="11" id="KW-1185">Reference proteome</keyword>
<protein>
    <submittedName>
        <fullName evidence="10">Transporter</fullName>
    </submittedName>
</protein>